<accession>A0A940MLK1</accession>
<comment type="caution">
    <text evidence="2">The sequence shown here is derived from an EMBL/GenBank/DDBJ whole genome shotgun (WGS) entry which is preliminary data.</text>
</comment>
<keyword evidence="1" id="KW-0472">Membrane</keyword>
<feature type="transmembrane region" description="Helical" evidence="1">
    <location>
        <begin position="41"/>
        <end position="60"/>
    </location>
</feature>
<reference evidence="2" key="1">
    <citation type="submission" date="2021-03" db="EMBL/GenBank/DDBJ databases">
        <title>Sagittula salina sp. nov. strain M10.9X isolated from the marine waste.</title>
        <authorList>
            <person name="Satari L."/>
            <person name="Molina-Menor E."/>
            <person name="Vidal-Verdu A."/>
            <person name="Pascual J."/>
            <person name="Pereto J."/>
            <person name="Porcar M."/>
        </authorList>
    </citation>
    <scope>NUCLEOTIDE SEQUENCE</scope>
    <source>
        <strain evidence="2">M10.9X</strain>
    </source>
</reference>
<dbReference type="RefSeq" id="WP_209358358.1">
    <property type="nucleotide sequence ID" value="NZ_JAGISH010000001.1"/>
</dbReference>
<keyword evidence="3" id="KW-1185">Reference proteome</keyword>
<keyword evidence="1" id="KW-1133">Transmembrane helix</keyword>
<gene>
    <name evidence="2" type="ORF">J5474_00325</name>
</gene>
<keyword evidence="1" id="KW-0812">Transmembrane</keyword>
<organism evidence="2 3">
    <name type="scientific">Sagittula salina</name>
    <dbReference type="NCBI Taxonomy" id="2820268"/>
    <lineage>
        <taxon>Bacteria</taxon>
        <taxon>Pseudomonadati</taxon>
        <taxon>Pseudomonadota</taxon>
        <taxon>Alphaproteobacteria</taxon>
        <taxon>Rhodobacterales</taxon>
        <taxon>Roseobacteraceae</taxon>
        <taxon>Sagittula</taxon>
    </lineage>
</organism>
<evidence type="ECO:0000313" key="3">
    <source>
        <dbReference type="Proteomes" id="UP000675940"/>
    </source>
</evidence>
<evidence type="ECO:0000313" key="2">
    <source>
        <dbReference type="EMBL" id="MBP0480937.1"/>
    </source>
</evidence>
<dbReference type="Proteomes" id="UP000675940">
    <property type="component" value="Unassembled WGS sequence"/>
</dbReference>
<protein>
    <submittedName>
        <fullName evidence="2">Uncharacterized protein</fullName>
    </submittedName>
</protein>
<dbReference type="EMBL" id="JAGISH010000001">
    <property type="protein sequence ID" value="MBP0480937.1"/>
    <property type="molecule type" value="Genomic_DNA"/>
</dbReference>
<evidence type="ECO:0000256" key="1">
    <source>
        <dbReference type="SAM" id="Phobius"/>
    </source>
</evidence>
<sequence length="91" mass="9958">MILTVILGALAGWAAKRIEPQVTDQLYRWLGDRDMIADQDRGVASLLVCLLAAAALLSLLGEGGRVFLFSVLVALGYFQEELREALLSRKP</sequence>
<dbReference type="AlphaFoldDB" id="A0A940MLK1"/>
<proteinExistence type="predicted"/>
<name>A0A940MLK1_9RHOB</name>